<keyword evidence="6" id="KW-0808">Transferase</keyword>
<comment type="subcellular location">
    <subcellularLocation>
        <location evidence="2">Cell membrane</location>
        <topology evidence="2">Multi-pass membrane protein</topology>
    </subcellularLocation>
</comment>
<feature type="coiled-coil region" evidence="12">
    <location>
        <begin position="353"/>
        <end position="380"/>
    </location>
</feature>
<feature type="domain" description="HAMP" evidence="15">
    <location>
        <begin position="313"/>
        <end position="365"/>
    </location>
</feature>
<evidence type="ECO:0000256" key="6">
    <source>
        <dbReference type="ARBA" id="ARBA00022679"/>
    </source>
</evidence>
<dbReference type="SMART" id="SM00387">
    <property type="entry name" value="HATPase_c"/>
    <property type="match status" value="1"/>
</dbReference>
<accession>A0A7X0SMX3</accession>
<dbReference type="InterPro" id="IPR010559">
    <property type="entry name" value="Sig_transdc_His_kin_internal"/>
</dbReference>
<dbReference type="Pfam" id="PF02518">
    <property type="entry name" value="HATPase_c"/>
    <property type="match status" value="1"/>
</dbReference>
<dbReference type="SMART" id="SM00304">
    <property type="entry name" value="HAMP"/>
    <property type="match status" value="1"/>
</dbReference>
<evidence type="ECO:0000313" key="17">
    <source>
        <dbReference type="Proteomes" id="UP000564644"/>
    </source>
</evidence>
<keyword evidence="9" id="KW-0067">ATP-binding</keyword>
<proteinExistence type="predicted"/>
<name>A0A7X0SMX3_9BACL</name>
<keyword evidence="8 16" id="KW-0418">Kinase</keyword>
<dbReference type="PRINTS" id="PR00344">
    <property type="entry name" value="BCTRLSENSOR"/>
</dbReference>
<dbReference type="InterPro" id="IPR004358">
    <property type="entry name" value="Sig_transdc_His_kin-like_C"/>
</dbReference>
<dbReference type="SUPFAM" id="SSF158472">
    <property type="entry name" value="HAMP domain-like"/>
    <property type="match status" value="1"/>
</dbReference>
<dbReference type="Gene3D" id="3.30.450.20">
    <property type="entry name" value="PAS domain"/>
    <property type="match status" value="1"/>
</dbReference>
<organism evidence="16 17">
    <name type="scientific">Cohnella zeiphila</name>
    <dbReference type="NCBI Taxonomy" id="2761120"/>
    <lineage>
        <taxon>Bacteria</taxon>
        <taxon>Bacillati</taxon>
        <taxon>Bacillota</taxon>
        <taxon>Bacilli</taxon>
        <taxon>Bacillales</taxon>
        <taxon>Paenibacillaceae</taxon>
        <taxon>Cohnella</taxon>
    </lineage>
</organism>
<evidence type="ECO:0000256" key="3">
    <source>
        <dbReference type="ARBA" id="ARBA00012438"/>
    </source>
</evidence>
<gene>
    <name evidence="16" type="ORF">H7C18_18685</name>
</gene>
<dbReference type="InterPro" id="IPR003594">
    <property type="entry name" value="HATPase_dom"/>
</dbReference>
<reference evidence="16 17" key="1">
    <citation type="submission" date="2020-08" db="EMBL/GenBank/DDBJ databases">
        <title>Cohnella phylogeny.</title>
        <authorList>
            <person name="Dunlap C."/>
        </authorList>
    </citation>
    <scope>NUCLEOTIDE SEQUENCE [LARGE SCALE GENOMIC DNA]</scope>
    <source>
        <strain evidence="16 17">CBP 2801</strain>
    </source>
</reference>
<evidence type="ECO:0000256" key="7">
    <source>
        <dbReference type="ARBA" id="ARBA00022741"/>
    </source>
</evidence>
<dbReference type="GO" id="GO:0005886">
    <property type="term" value="C:plasma membrane"/>
    <property type="evidence" value="ECO:0007669"/>
    <property type="project" value="UniProtKB-SubCell"/>
</dbReference>
<evidence type="ECO:0000259" key="15">
    <source>
        <dbReference type="PROSITE" id="PS50885"/>
    </source>
</evidence>
<evidence type="ECO:0000256" key="5">
    <source>
        <dbReference type="ARBA" id="ARBA00022553"/>
    </source>
</evidence>
<dbReference type="Gene3D" id="3.30.565.10">
    <property type="entry name" value="Histidine kinase-like ATPase, C-terminal domain"/>
    <property type="match status" value="1"/>
</dbReference>
<dbReference type="GO" id="GO:0005524">
    <property type="term" value="F:ATP binding"/>
    <property type="evidence" value="ECO:0007669"/>
    <property type="project" value="UniProtKB-KW"/>
</dbReference>
<dbReference type="PANTHER" id="PTHR34220:SF7">
    <property type="entry name" value="SENSOR HISTIDINE KINASE YPDA"/>
    <property type="match status" value="1"/>
</dbReference>
<evidence type="ECO:0000256" key="13">
    <source>
        <dbReference type="SAM" id="Phobius"/>
    </source>
</evidence>
<feature type="domain" description="Histidine kinase" evidence="14">
    <location>
        <begin position="476"/>
        <end position="583"/>
    </location>
</feature>
<keyword evidence="17" id="KW-1185">Reference proteome</keyword>
<evidence type="ECO:0000259" key="14">
    <source>
        <dbReference type="PROSITE" id="PS50109"/>
    </source>
</evidence>
<feature type="transmembrane region" description="Helical" evidence="13">
    <location>
        <begin position="297"/>
        <end position="316"/>
    </location>
</feature>
<dbReference type="PANTHER" id="PTHR34220">
    <property type="entry name" value="SENSOR HISTIDINE KINASE YPDA"/>
    <property type="match status" value="1"/>
</dbReference>
<dbReference type="Pfam" id="PF00672">
    <property type="entry name" value="HAMP"/>
    <property type="match status" value="1"/>
</dbReference>
<keyword evidence="12" id="KW-0175">Coiled coil</keyword>
<comment type="catalytic activity">
    <reaction evidence="1">
        <text>ATP + protein L-histidine = ADP + protein N-phospho-L-histidine.</text>
        <dbReference type="EC" id="2.7.13.3"/>
    </reaction>
</comment>
<evidence type="ECO:0000256" key="2">
    <source>
        <dbReference type="ARBA" id="ARBA00004651"/>
    </source>
</evidence>
<keyword evidence="13" id="KW-1133">Transmembrane helix</keyword>
<dbReference type="InterPro" id="IPR003660">
    <property type="entry name" value="HAMP_dom"/>
</dbReference>
<dbReference type="InterPro" id="IPR005467">
    <property type="entry name" value="His_kinase_dom"/>
</dbReference>
<dbReference type="PROSITE" id="PS50885">
    <property type="entry name" value="HAMP"/>
    <property type="match status" value="1"/>
</dbReference>
<dbReference type="InterPro" id="IPR050640">
    <property type="entry name" value="Bact_2-comp_sensor_kinase"/>
</dbReference>
<dbReference type="RefSeq" id="WP_185130612.1">
    <property type="nucleotide sequence ID" value="NZ_JACJVO010000023.1"/>
</dbReference>
<evidence type="ECO:0000256" key="1">
    <source>
        <dbReference type="ARBA" id="ARBA00000085"/>
    </source>
</evidence>
<evidence type="ECO:0000256" key="10">
    <source>
        <dbReference type="ARBA" id="ARBA00023012"/>
    </source>
</evidence>
<keyword evidence="10" id="KW-0902">Two-component regulatory system</keyword>
<keyword evidence="5" id="KW-0597">Phosphoprotein</keyword>
<dbReference type="InterPro" id="IPR036890">
    <property type="entry name" value="HATPase_C_sf"/>
</dbReference>
<dbReference type="EMBL" id="JACJVO010000023">
    <property type="protein sequence ID" value="MBB6732947.1"/>
    <property type="molecule type" value="Genomic_DNA"/>
</dbReference>
<dbReference type="EC" id="2.7.13.3" evidence="3"/>
<protein>
    <recommendedName>
        <fullName evidence="3">histidine kinase</fullName>
        <ecNumber evidence="3">2.7.13.3</ecNumber>
    </recommendedName>
</protein>
<dbReference type="CDD" id="cd06225">
    <property type="entry name" value="HAMP"/>
    <property type="match status" value="1"/>
</dbReference>
<dbReference type="PROSITE" id="PS50109">
    <property type="entry name" value="HIS_KIN"/>
    <property type="match status" value="1"/>
</dbReference>
<dbReference type="SUPFAM" id="SSF55874">
    <property type="entry name" value="ATPase domain of HSP90 chaperone/DNA topoisomerase II/histidine kinase"/>
    <property type="match status" value="1"/>
</dbReference>
<keyword evidence="4" id="KW-1003">Cell membrane</keyword>
<comment type="caution">
    <text evidence="16">The sequence shown here is derived from an EMBL/GenBank/DDBJ whole genome shotgun (WGS) entry which is preliminary data.</text>
</comment>
<evidence type="ECO:0000256" key="9">
    <source>
        <dbReference type="ARBA" id="ARBA00022840"/>
    </source>
</evidence>
<evidence type="ECO:0000256" key="11">
    <source>
        <dbReference type="ARBA" id="ARBA00023136"/>
    </source>
</evidence>
<keyword evidence="7" id="KW-0547">Nucleotide-binding</keyword>
<keyword evidence="11 13" id="KW-0472">Membrane</keyword>
<dbReference type="AlphaFoldDB" id="A0A7X0SMX3"/>
<dbReference type="Pfam" id="PF06580">
    <property type="entry name" value="His_kinase"/>
    <property type="match status" value="1"/>
</dbReference>
<evidence type="ECO:0000256" key="12">
    <source>
        <dbReference type="SAM" id="Coils"/>
    </source>
</evidence>
<dbReference type="Gene3D" id="6.10.340.10">
    <property type="match status" value="1"/>
</dbReference>
<evidence type="ECO:0000313" key="16">
    <source>
        <dbReference type="EMBL" id="MBB6732947.1"/>
    </source>
</evidence>
<keyword evidence="13" id="KW-0812">Transmembrane</keyword>
<evidence type="ECO:0000256" key="8">
    <source>
        <dbReference type="ARBA" id="ARBA00022777"/>
    </source>
</evidence>
<sequence>MRRLYDWYRNWSLATRQFLFLFVATSVFFGFLAWNNYHRAADLFKRQMVADSNLLIARTNQFLDSYLDNSKNLLLLLSADKKLIASGSEQDISDSLRSLAATNSQFVKTLYLIRPDGRVFSNSQVNYEIMGNPELPDLYRRSQQNFGALVVSQPYDSPLSGRTVALSRPILEGSRVLGVAVLELDLDKLNQQISELTSNAYETYVISSDQDRIVAFDRDNSILPQRPRSYHDELPDDFVARLIGLPHTTSELDSSAGRLVVIKSGQNRLGWTLNVLIKEHYFYQNVSRLFDNYKTAALIWLVILFAMAFTMSRYFTRPIRLLSAKMDRVRAIEVIPAIQVTRQDEIGRLAMSYNAMMERIRALLQETKQMEARKKELELKVLQSQIAPHFLYNTLACIGSLARQHRVTEVRETIRSLVGVLSFSFDKTSAFLPVRDELEGLSMYMQIQNIRYGDKFKLVQDIDPSVLDGSILKLTLQPILENAIFHGIVPDSGSGGVIRIRASVRRERLRFFVRDDGVGMPQEKRRTVLTEPSSGASRERFSGIGMSNVHDRLRLYYGKPFGLRVGSAPGAGTVVCITVPFRRPAEKRA</sequence>
<dbReference type="GO" id="GO:0000155">
    <property type="term" value="F:phosphorelay sensor kinase activity"/>
    <property type="evidence" value="ECO:0007669"/>
    <property type="project" value="InterPro"/>
</dbReference>
<evidence type="ECO:0000256" key="4">
    <source>
        <dbReference type="ARBA" id="ARBA00022475"/>
    </source>
</evidence>
<dbReference type="Proteomes" id="UP000564644">
    <property type="component" value="Unassembled WGS sequence"/>
</dbReference>